<name>A0ABD0M9F5_9CAEN</name>
<dbReference type="EMBL" id="JACVVK020000003">
    <property type="protein sequence ID" value="KAK7507858.1"/>
    <property type="molecule type" value="Genomic_DNA"/>
</dbReference>
<proteinExistence type="predicted"/>
<gene>
    <name evidence="2" type="ORF">BaRGS_00000823</name>
</gene>
<accession>A0ABD0M9F5</accession>
<sequence>MAKDKERQEGSEARARGDNRQAGRSSICPSPPTNRRRMSTPLSKIDALVGWRGPWKGREKVLEQEGKNERGWVQGWRVVMFWDQLKGWGAFLSMDGEWGWGVDGGILGRRKGKCSVLMVPLHNI</sequence>
<reference evidence="2 3" key="1">
    <citation type="journal article" date="2023" name="Sci. Data">
        <title>Genome assembly of the Korean intertidal mud-creeper Batillaria attramentaria.</title>
        <authorList>
            <person name="Patra A.K."/>
            <person name="Ho P.T."/>
            <person name="Jun S."/>
            <person name="Lee S.J."/>
            <person name="Kim Y."/>
            <person name="Won Y.J."/>
        </authorList>
    </citation>
    <scope>NUCLEOTIDE SEQUENCE [LARGE SCALE GENOMIC DNA]</scope>
    <source>
        <strain evidence="2">Wonlab-2016</strain>
    </source>
</reference>
<feature type="compositionally biased region" description="Basic and acidic residues" evidence="1">
    <location>
        <begin position="1"/>
        <end position="21"/>
    </location>
</feature>
<organism evidence="2 3">
    <name type="scientific">Batillaria attramentaria</name>
    <dbReference type="NCBI Taxonomy" id="370345"/>
    <lineage>
        <taxon>Eukaryota</taxon>
        <taxon>Metazoa</taxon>
        <taxon>Spiralia</taxon>
        <taxon>Lophotrochozoa</taxon>
        <taxon>Mollusca</taxon>
        <taxon>Gastropoda</taxon>
        <taxon>Caenogastropoda</taxon>
        <taxon>Sorbeoconcha</taxon>
        <taxon>Cerithioidea</taxon>
        <taxon>Batillariidae</taxon>
        <taxon>Batillaria</taxon>
    </lineage>
</organism>
<feature type="region of interest" description="Disordered" evidence="1">
    <location>
        <begin position="1"/>
        <end position="39"/>
    </location>
</feature>
<comment type="caution">
    <text evidence="2">The sequence shown here is derived from an EMBL/GenBank/DDBJ whole genome shotgun (WGS) entry which is preliminary data.</text>
</comment>
<dbReference type="AlphaFoldDB" id="A0ABD0M9F5"/>
<keyword evidence="3" id="KW-1185">Reference proteome</keyword>
<evidence type="ECO:0000256" key="1">
    <source>
        <dbReference type="SAM" id="MobiDB-lite"/>
    </source>
</evidence>
<evidence type="ECO:0000313" key="2">
    <source>
        <dbReference type="EMBL" id="KAK7507858.1"/>
    </source>
</evidence>
<dbReference type="Proteomes" id="UP001519460">
    <property type="component" value="Unassembled WGS sequence"/>
</dbReference>
<protein>
    <submittedName>
        <fullName evidence="2">Uncharacterized protein</fullName>
    </submittedName>
</protein>
<evidence type="ECO:0000313" key="3">
    <source>
        <dbReference type="Proteomes" id="UP001519460"/>
    </source>
</evidence>